<keyword evidence="3" id="KW-0378">Hydrolase</keyword>
<feature type="signal peptide" evidence="1">
    <location>
        <begin position="1"/>
        <end position="20"/>
    </location>
</feature>
<dbReference type="PANTHER" id="PTHR43135">
    <property type="entry name" value="ALPHA-D-RIBOSE 1-METHYLPHOSPHONATE 5-TRIPHOSPHATE DIPHOSPHATASE"/>
    <property type="match status" value="1"/>
</dbReference>
<evidence type="ECO:0000259" key="2">
    <source>
        <dbReference type="Pfam" id="PF01979"/>
    </source>
</evidence>
<gene>
    <name evidence="3" type="ORF">CWI73_09895</name>
</gene>
<dbReference type="SUPFAM" id="SSF51556">
    <property type="entry name" value="Metallo-dependent hydrolases"/>
    <property type="match status" value="1"/>
</dbReference>
<dbReference type="Gene3D" id="3.20.20.140">
    <property type="entry name" value="Metal-dependent hydrolases"/>
    <property type="match status" value="1"/>
</dbReference>
<dbReference type="Proteomes" id="UP000288361">
    <property type="component" value="Unassembled WGS sequence"/>
</dbReference>
<feature type="chain" id="PRO_5019275380" evidence="1">
    <location>
        <begin position="21"/>
        <end position="423"/>
    </location>
</feature>
<dbReference type="InterPro" id="IPR011059">
    <property type="entry name" value="Metal-dep_hydrolase_composite"/>
</dbReference>
<dbReference type="EMBL" id="PIQA01000011">
    <property type="protein sequence ID" value="RUO62771.1"/>
    <property type="molecule type" value="Genomic_DNA"/>
</dbReference>
<dbReference type="InterPro" id="IPR006680">
    <property type="entry name" value="Amidohydro-rel"/>
</dbReference>
<organism evidence="3 4">
    <name type="scientific">Idiomarina piscisalsi</name>
    <dbReference type="NCBI Taxonomy" id="1096243"/>
    <lineage>
        <taxon>Bacteria</taxon>
        <taxon>Pseudomonadati</taxon>
        <taxon>Pseudomonadota</taxon>
        <taxon>Gammaproteobacteria</taxon>
        <taxon>Alteromonadales</taxon>
        <taxon>Idiomarinaceae</taxon>
        <taxon>Idiomarina</taxon>
    </lineage>
</organism>
<dbReference type="PANTHER" id="PTHR43135:SF3">
    <property type="entry name" value="ALPHA-D-RIBOSE 1-METHYLPHOSPHONATE 5-TRIPHOSPHATE DIPHOSPHATASE"/>
    <property type="match status" value="1"/>
</dbReference>
<dbReference type="SUPFAM" id="SSF51338">
    <property type="entry name" value="Composite domain of metallo-dependent hydrolases"/>
    <property type="match status" value="1"/>
</dbReference>
<dbReference type="GO" id="GO:0016810">
    <property type="term" value="F:hydrolase activity, acting on carbon-nitrogen (but not peptide) bonds"/>
    <property type="evidence" value="ECO:0007669"/>
    <property type="project" value="InterPro"/>
</dbReference>
<proteinExistence type="predicted"/>
<feature type="domain" description="Amidohydrolase-related" evidence="2">
    <location>
        <begin position="73"/>
        <end position="420"/>
    </location>
</feature>
<evidence type="ECO:0000313" key="3">
    <source>
        <dbReference type="EMBL" id="RUO62771.1"/>
    </source>
</evidence>
<dbReference type="InterPro" id="IPR057744">
    <property type="entry name" value="OTAase-like"/>
</dbReference>
<accession>A0A432YP43</accession>
<dbReference type="CDD" id="cd01299">
    <property type="entry name" value="Met_dep_hydrolase_A"/>
    <property type="match status" value="1"/>
</dbReference>
<protein>
    <submittedName>
        <fullName evidence="3">Amidohydrolase</fullName>
    </submittedName>
</protein>
<dbReference type="InterPro" id="IPR051781">
    <property type="entry name" value="Metallo-dep_Hydrolase"/>
</dbReference>
<dbReference type="AlphaFoldDB" id="A0A432YP43"/>
<name>A0A432YP43_9GAMM</name>
<dbReference type="Gene3D" id="2.30.40.10">
    <property type="entry name" value="Urease, subunit C, domain 1"/>
    <property type="match status" value="1"/>
</dbReference>
<evidence type="ECO:0000313" key="4">
    <source>
        <dbReference type="Proteomes" id="UP000288361"/>
    </source>
</evidence>
<sequence>MLKKLAIGIAVGLASTTVQASDWLHCGDVFDSQSGQLVGERYIEVENGDIKSVKVNAPGDSSSLIDLSDSTCLPGFIDLHVHLDGQSGPDSYIKQFTQNPADLALVAQHYGMKTLQAGFTTVRNPGDSDNVTIALRDAINAGITDGPRIYTAGKSIATTGGHADPTNGWKEQLMGRPTPKDGVINSEEDAREAVRQHYKDGADFIKITATGGVLSMASSGDNPQFTDDELKALVDIADDYNFHVAAHAHGKAGMLRAVKAGIASVEHGTYMDDEVIAAMKEHGTYLVPTILAGKFVAEKAEIDGYFPEVVRPKAREIGPKIQDTFAKAYKAGVNVAFGTDSGVSAHGDNALEFQYMVEAGMPAAEAIQAATSVAADFLKNEKIGRIEANKKADIVAVKGNPLEDITLLQNVSFVMKDGKVYKQ</sequence>
<evidence type="ECO:0000256" key="1">
    <source>
        <dbReference type="SAM" id="SignalP"/>
    </source>
</evidence>
<dbReference type="Pfam" id="PF01979">
    <property type="entry name" value="Amidohydro_1"/>
    <property type="match status" value="1"/>
</dbReference>
<reference evidence="3 4" key="1">
    <citation type="journal article" date="2011" name="Front. Microbiol.">
        <title>Genomic signatures of strain selection and enhancement in Bacillus atrophaeus var. globigii, a historical biowarfare simulant.</title>
        <authorList>
            <person name="Gibbons H.S."/>
            <person name="Broomall S.M."/>
            <person name="McNew L.A."/>
            <person name="Daligault H."/>
            <person name="Chapman C."/>
            <person name="Bruce D."/>
            <person name="Karavis M."/>
            <person name="Krepps M."/>
            <person name="McGregor P.A."/>
            <person name="Hong C."/>
            <person name="Park K.H."/>
            <person name="Akmal A."/>
            <person name="Feldman A."/>
            <person name="Lin J.S."/>
            <person name="Chang W.E."/>
            <person name="Higgs B.W."/>
            <person name="Demirev P."/>
            <person name="Lindquist J."/>
            <person name="Liem A."/>
            <person name="Fochler E."/>
            <person name="Read T.D."/>
            <person name="Tapia R."/>
            <person name="Johnson S."/>
            <person name="Bishop-Lilly K.A."/>
            <person name="Detter C."/>
            <person name="Han C."/>
            <person name="Sozhamannan S."/>
            <person name="Rosenzweig C.N."/>
            <person name="Skowronski E.W."/>
        </authorList>
    </citation>
    <scope>NUCLEOTIDE SEQUENCE [LARGE SCALE GENOMIC DNA]</scope>
    <source>
        <strain evidence="3 4">TPS4-2</strain>
    </source>
</reference>
<dbReference type="RefSeq" id="WP_126752633.1">
    <property type="nucleotide sequence ID" value="NZ_JBHUMT010000004.1"/>
</dbReference>
<comment type="caution">
    <text evidence="3">The sequence shown here is derived from an EMBL/GenBank/DDBJ whole genome shotgun (WGS) entry which is preliminary data.</text>
</comment>
<dbReference type="InterPro" id="IPR032466">
    <property type="entry name" value="Metal_Hydrolase"/>
</dbReference>
<keyword evidence="1" id="KW-0732">Signal</keyword>